<dbReference type="SUPFAM" id="SSF56112">
    <property type="entry name" value="Protein kinase-like (PK-like)"/>
    <property type="match status" value="1"/>
</dbReference>
<feature type="domain" description="Protein kinase" evidence="3">
    <location>
        <begin position="1"/>
        <end position="281"/>
    </location>
</feature>
<feature type="compositionally biased region" description="Polar residues" evidence="2">
    <location>
        <begin position="810"/>
        <end position="823"/>
    </location>
</feature>
<dbReference type="PANTHER" id="PTHR12984">
    <property type="entry name" value="SCY1-RELATED S/T PROTEIN KINASE-LIKE"/>
    <property type="match status" value="1"/>
</dbReference>
<dbReference type="InterPro" id="IPR016024">
    <property type="entry name" value="ARM-type_fold"/>
</dbReference>
<dbReference type="AlphaFoldDB" id="A0A507C9P5"/>
<evidence type="ECO:0000313" key="4">
    <source>
        <dbReference type="EMBL" id="TPX35889.1"/>
    </source>
</evidence>
<dbReference type="Proteomes" id="UP000319731">
    <property type="component" value="Unassembled WGS sequence"/>
</dbReference>
<dbReference type="GO" id="GO:0005737">
    <property type="term" value="C:cytoplasm"/>
    <property type="evidence" value="ECO:0007669"/>
    <property type="project" value="TreeGrafter"/>
</dbReference>
<accession>A0A507C9P5</accession>
<dbReference type="PROSITE" id="PS50077">
    <property type="entry name" value="HEAT_REPEAT"/>
    <property type="match status" value="1"/>
</dbReference>
<dbReference type="InterPro" id="IPR011989">
    <property type="entry name" value="ARM-like"/>
</dbReference>
<dbReference type="GeneID" id="42003025"/>
<comment type="caution">
    <text evidence="4">The sequence shown here is derived from an EMBL/GenBank/DDBJ whole genome shotgun (WGS) entry which is preliminary data.</text>
</comment>
<feature type="region of interest" description="Disordered" evidence="2">
    <location>
        <begin position="216"/>
        <end position="246"/>
    </location>
</feature>
<dbReference type="Gene3D" id="1.25.10.10">
    <property type="entry name" value="Leucine-rich Repeat Variant"/>
    <property type="match status" value="1"/>
</dbReference>
<dbReference type="SUPFAM" id="SSF48371">
    <property type="entry name" value="ARM repeat"/>
    <property type="match status" value="1"/>
</dbReference>
<feature type="region of interest" description="Disordered" evidence="2">
    <location>
        <begin position="470"/>
        <end position="497"/>
    </location>
</feature>
<feature type="compositionally biased region" description="Low complexity" evidence="2">
    <location>
        <begin position="790"/>
        <end position="809"/>
    </location>
</feature>
<feature type="compositionally biased region" description="Low complexity" evidence="2">
    <location>
        <begin position="723"/>
        <end position="761"/>
    </location>
</feature>
<evidence type="ECO:0000313" key="5">
    <source>
        <dbReference type="Proteomes" id="UP000319731"/>
    </source>
</evidence>
<dbReference type="GO" id="GO:0005524">
    <property type="term" value="F:ATP binding"/>
    <property type="evidence" value="ECO:0007669"/>
    <property type="project" value="InterPro"/>
</dbReference>
<evidence type="ECO:0000256" key="1">
    <source>
        <dbReference type="PROSITE-ProRule" id="PRU00103"/>
    </source>
</evidence>
<dbReference type="GO" id="GO:0006409">
    <property type="term" value="P:tRNA export from nucleus"/>
    <property type="evidence" value="ECO:0007669"/>
    <property type="project" value="TreeGrafter"/>
</dbReference>
<evidence type="ECO:0000256" key="2">
    <source>
        <dbReference type="SAM" id="MobiDB-lite"/>
    </source>
</evidence>
<feature type="compositionally biased region" description="Low complexity" evidence="2">
    <location>
        <begin position="830"/>
        <end position="853"/>
    </location>
</feature>
<feature type="compositionally biased region" description="Basic and acidic residues" evidence="2">
    <location>
        <begin position="762"/>
        <end position="773"/>
    </location>
</feature>
<dbReference type="InterPro" id="IPR021133">
    <property type="entry name" value="HEAT_type_2"/>
</dbReference>
<dbReference type="InterPro" id="IPR011009">
    <property type="entry name" value="Kinase-like_dom_sf"/>
</dbReference>
<dbReference type="PANTHER" id="PTHR12984:SF3">
    <property type="entry name" value="N-TERMINAL KINASE-LIKE PROTEIN"/>
    <property type="match status" value="1"/>
</dbReference>
<dbReference type="InterPro" id="IPR000719">
    <property type="entry name" value="Prot_kinase_dom"/>
</dbReference>
<dbReference type="Gene3D" id="3.30.200.20">
    <property type="entry name" value="Phosphorylase Kinase, domain 1"/>
    <property type="match status" value="1"/>
</dbReference>
<keyword evidence="5" id="KW-1185">Reference proteome</keyword>
<dbReference type="Gene3D" id="1.10.510.10">
    <property type="entry name" value="Transferase(Phosphotransferase) domain 1"/>
    <property type="match status" value="1"/>
</dbReference>
<feature type="region of interest" description="Disordered" evidence="2">
    <location>
        <begin position="643"/>
        <end position="864"/>
    </location>
</feature>
<dbReference type="Pfam" id="PF00069">
    <property type="entry name" value="Pkinase"/>
    <property type="match status" value="1"/>
</dbReference>
<dbReference type="EMBL" id="QEAO01000006">
    <property type="protein sequence ID" value="TPX35889.1"/>
    <property type="molecule type" value="Genomic_DNA"/>
</dbReference>
<feature type="compositionally biased region" description="Polar residues" evidence="2">
    <location>
        <begin position="472"/>
        <end position="497"/>
    </location>
</feature>
<gene>
    <name evidence="4" type="ORF">SmJEL517_g01800</name>
</gene>
<feature type="repeat" description="HEAT" evidence="1">
    <location>
        <begin position="609"/>
        <end position="643"/>
    </location>
</feature>
<organism evidence="4 5">
    <name type="scientific">Synchytrium microbalum</name>
    <dbReference type="NCBI Taxonomy" id="1806994"/>
    <lineage>
        <taxon>Eukaryota</taxon>
        <taxon>Fungi</taxon>
        <taxon>Fungi incertae sedis</taxon>
        <taxon>Chytridiomycota</taxon>
        <taxon>Chytridiomycota incertae sedis</taxon>
        <taxon>Chytridiomycetes</taxon>
        <taxon>Synchytriales</taxon>
        <taxon>Synchytriaceae</taxon>
        <taxon>Synchytrium</taxon>
    </lineage>
</organism>
<feature type="compositionally biased region" description="Basic residues" evidence="2">
    <location>
        <begin position="662"/>
        <end position="678"/>
    </location>
</feature>
<dbReference type="InterPro" id="IPR051177">
    <property type="entry name" value="CIK-Related_Protein"/>
</dbReference>
<proteinExistence type="predicted"/>
<sequence>MGAGSSQYQIHQPPLLKQKNTVLELYLFSASAKDPKEKSQASVFEYHTRKDSVEWVKSSVHRLRLIRHPGIIKFISVQEESSDVVRIVTEPVLPLRMLLNTLSQEHVILGIRQIIETLEFLHSEKLCHNNLRLDSIYISSEDGRWLVGGLEAMTPFNDLNPVVLAKLRMLVPADIVPPEDLDPTLQGEPAARDSYALGFLLSDIISRFLVSTKPMYPPTPENAAPPSEATTKTDVSPTKTDSPPPSNVYDWYGLQDCADKMLSRQPVKRLRASECLRHPFFSHNPFANAIAALGGIRTLDASKKTQMFAELPAKLSMLSSQTVVEYILPLLLQPEMFSEPGSSATFAVLFSCRNPQPILTPSEYQTHILPYIKANWTIRRLDVRRGLLETFEEYLHALVETEHKFIETVLLSEILIGLEEIDMDVYIMSIKCLCILVPRIALTDLPSSTRANITDPLRPSAEMLRPSPLEVSASSVDPTRPDSATQSRAGDSSSQQLPASMSIQSIVDGFVIPHILTVVCMEDVDDGVWWQVVESCVMLWKRLCVLEGRYKMAQLRIPTRSLLRLISLILKSSSSTRKVFIVSKLILSDLTPQGMNAQSFAFLHWGPRAIELLTPMLRDESKDLRTMAASSIQKLATAVSEAMDHAPSVLRRRDESESTTQRLRRVTHQHSASRRIRLPRMGPRVAAPQKEETAGPIKLSIDRSSLDAEDDWVDEPTSAGGESSTTGMESLNSSSSSSKTKSTTPALSATSSSTTKSSKLTPIEESRGSHEELSSSSAATRSSKSEKEASQSTSGNQQQQQNSKSKPQQINTNNSTDSKSSYKPSPLRMAQSAAVSDDALSSSASSLESLSYDHNTRDVKLNSP</sequence>
<dbReference type="SMART" id="SM00220">
    <property type="entry name" value="S_TKc"/>
    <property type="match status" value="1"/>
</dbReference>
<feature type="compositionally biased region" description="Basic and acidic residues" evidence="2">
    <location>
        <begin position="854"/>
        <end position="864"/>
    </location>
</feature>
<dbReference type="RefSeq" id="XP_031026274.1">
    <property type="nucleotide sequence ID" value="XM_031167728.1"/>
</dbReference>
<protein>
    <recommendedName>
        <fullName evidence="3">Protein kinase domain-containing protein</fullName>
    </recommendedName>
</protein>
<name>A0A507C9P5_9FUNG</name>
<dbReference type="PROSITE" id="PS50011">
    <property type="entry name" value="PROTEIN_KINASE_DOM"/>
    <property type="match status" value="1"/>
</dbReference>
<dbReference type="OrthoDB" id="447103at2759"/>
<dbReference type="GO" id="GO:0004672">
    <property type="term" value="F:protein kinase activity"/>
    <property type="evidence" value="ECO:0007669"/>
    <property type="project" value="InterPro"/>
</dbReference>
<feature type="compositionally biased region" description="Polar residues" evidence="2">
    <location>
        <begin position="228"/>
        <end position="241"/>
    </location>
</feature>
<reference evidence="4 5" key="1">
    <citation type="journal article" date="2019" name="Sci. Rep.">
        <title>Comparative genomics of chytrid fungi reveal insights into the obligate biotrophic and pathogenic lifestyle of Synchytrium endobioticum.</title>
        <authorList>
            <person name="van de Vossenberg B.T.L.H."/>
            <person name="Warris S."/>
            <person name="Nguyen H.D.T."/>
            <person name="van Gent-Pelzer M.P.E."/>
            <person name="Joly D.L."/>
            <person name="van de Geest H.C."/>
            <person name="Bonants P.J.M."/>
            <person name="Smith D.S."/>
            <person name="Levesque C.A."/>
            <person name="van der Lee T.A.J."/>
        </authorList>
    </citation>
    <scope>NUCLEOTIDE SEQUENCE [LARGE SCALE GENOMIC DNA]</scope>
    <source>
        <strain evidence="4 5">JEL517</strain>
    </source>
</reference>
<evidence type="ECO:0000259" key="3">
    <source>
        <dbReference type="PROSITE" id="PS50011"/>
    </source>
</evidence>